<dbReference type="Pfam" id="PF02602">
    <property type="entry name" value="HEM4"/>
    <property type="match status" value="1"/>
</dbReference>
<evidence type="ECO:0000313" key="2">
    <source>
        <dbReference type="EMBL" id="TYB77774.1"/>
    </source>
</evidence>
<evidence type="ECO:0000259" key="1">
    <source>
        <dbReference type="Pfam" id="PF02602"/>
    </source>
</evidence>
<keyword evidence="3" id="KW-1185">Reference proteome</keyword>
<name>A0A5D0RB09_9RHOB</name>
<organism evidence="2 3">
    <name type="scientific">Maritimibacter fusiformis</name>
    <dbReference type="NCBI Taxonomy" id="2603819"/>
    <lineage>
        <taxon>Bacteria</taxon>
        <taxon>Pseudomonadati</taxon>
        <taxon>Pseudomonadota</taxon>
        <taxon>Alphaproteobacteria</taxon>
        <taxon>Rhodobacterales</taxon>
        <taxon>Roseobacteraceae</taxon>
        <taxon>Maritimibacter</taxon>
    </lineage>
</organism>
<dbReference type="Proteomes" id="UP000322080">
    <property type="component" value="Unassembled WGS sequence"/>
</dbReference>
<reference evidence="2 3" key="1">
    <citation type="submission" date="2019-08" db="EMBL/GenBank/DDBJ databases">
        <title>Identification of a novel species of the genus Boseongicola.</title>
        <authorList>
            <person name="Zhang X.-Q."/>
        </authorList>
    </citation>
    <scope>NUCLEOTIDE SEQUENCE [LARGE SCALE GENOMIC DNA]</scope>
    <source>
        <strain evidence="2 3">HY14</strain>
    </source>
</reference>
<dbReference type="CDD" id="cd06578">
    <property type="entry name" value="HemD"/>
    <property type="match status" value="1"/>
</dbReference>
<proteinExistence type="predicted"/>
<dbReference type="InterPro" id="IPR036108">
    <property type="entry name" value="4pyrrol_syn_uPrphyn_synt_sf"/>
</dbReference>
<feature type="domain" description="Tetrapyrrole biosynthesis uroporphyrinogen III synthase" evidence="1">
    <location>
        <begin position="25"/>
        <end position="206"/>
    </location>
</feature>
<evidence type="ECO:0000313" key="3">
    <source>
        <dbReference type="Proteomes" id="UP000322080"/>
    </source>
</evidence>
<accession>A0A5D0RB09</accession>
<gene>
    <name evidence="2" type="ORF">FVF75_16095</name>
</gene>
<protein>
    <submittedName>
        <fullName evidence="2">Uroporphyrinogen-III synthase</fullName>
    </submittedName>
</protein>
<dbReference type="GO" id="GO:0033014">
    <property type="term" value="P:tetrapyrrole biosynthetic process"/>
    <property type="evidence" value="ECO:0007669"/>
    <property type="project" value="InterPro"/>
</dbReference>
<comment type="caution">
    <text evidence="2">The sequence shown here is derived from an EMBL/GenBank/DDBJ whole genome shotgun (WGS) entry which is preliminary data.</text>
</comment>
<dbReference type="GO" id="GO:0004852">
    <property type="term" value="F:uroporphyrinogen-III synthase activity"/>
    <property type="evidence" value="ECO:0007669"/>
    <property type="project" value="InterPro"/>
</dbReference>
<dbReference type="SUPFAM" id="SSF69618">
    <property type="entry name" value="HemD-like"/>
    <property type="match status" value="1"/>
</dbReference>
<sequence>MTPTLVLTRPESQARALVAELGLDLPVVIAPVLEIAPAAPPPDLGGYRGVILTSVNGVDHAPDLTGKRVYCVGQRTAEAARAKGGDVRLVTPDAARFVRQIQAEGPLVHLHGRHRAGTVAEDLTLAGLETHSVTVYEQNALSLTEEAKALIEGSSRVILPLYSPRTARLVGAGVARVGPNVHVIAISPAAAEAWTAETGHSPEVCAEPDGETMRKRIRAACETESP</sequence>
<dbReference type="Gene3D" id="3.40.50.10090">
    <property type="match status" value="1"/>
</dbReference>
<dbReference type="EMBL" id="VSIY01000015">
    <property type="protein sequence ID" value="TYB77774.1"/>
    <property type="molecule type" value="Genomic_DNA"/>
</dbReference>
<dbReference type="InterPro" id="IPR003754">
    <property type="entry name" value="4pyrrol_synth_uPrphyn_synth"/>
</dbReference>
<dbReference type="AlphaFoldDB" id="A0A5D0RB09"/>
<dbReference type="RefSeq" id="WP_148379812.1">
    <property type="nucleotide sequence ID" value="NZ_VSIY01000015.1"/>
</dbReference>